<evidence type="ECO:0000313" key="1">
    <source>
        <dbReference type="EMBL" id="OIQ94545.1"/>
    </source>
</evidence>
<comment type="caution">
    <text evidence="1">The sequence shown here is derived from an EMBL/GenBank/DDBJ whole genome shotgun (WGS) entry which is preliminary data.</text>
</comment>
<gene>
    <name evidence="1" type="ORF">GALL_235030</name>
</gene>
<organism evidence="1">
    <name type="scientific">mine drainage metagenome</name>
    <dbReference type="NCBI Taxonomy" id="410659"/>
    <lineage>
        <taxon>unclassified sequences</taxon>
        <taxon>metagenomes</taxon>
        <taxon>ecological metagenomes</taxon>
    </lineage>
</organism>
<dbReference type="AlphaFoldDB" id="A0A1J5RFJ0"/>
<reference evidence="1" key="1">
    <citation type="submission" date="2016-10" db="EMBL/GenBank/DDBJ databases">
        <title>Sequence of Gallionella enrichment culture.</title>
        <authorList>
            <person name="Poehlein A."/>
            <person name="Muehling M."/>
            <person name="Daniel R."/>
        </authorList>
    </citation>
    <scope>NUCLEOTIDE SEQUENCE</scope>
</reference>
<accession>A0A1J5RFJ0</accession>
<proteinExistence type="predicted"/>
<sequence length="34" mass="3520">MSAAADDGVSISSLTGAAELETRITAHCRTEAKR</sequence>
<protein>
    <submittedName>
        <fullName evidence="1">Uncharacterized protein</fullName>
    </submittedName>
</protein>
<name>A0A1J5RFJ0_9ZZZZ</name>
<dbReference type="EMBL" id="MLJW01000184">
    <property type="protein sequence ID" value="OIQ94545.1"/>
    <property type="molecule type" value="Genomic_DNA"/>
</dbReference>